<evidence type="ECO:0000313" key="2">
    <source>
        <dbReference type="EMBL" id="RKN78563.1"/>
    </source>
</evidence>
<reference evidence="2 3" key="1">
    <citation type="submission" date="2018-10" db="EMBL/GenBank/DDBJ databases">
        <title>Ulvibacterium marinum gen. nov., sp. nov., a novel marine bacterium of the family Flavobacteriaceae, isolated from a culture of the green alga Ulva prolifera.</title>
        <authorList>
            <person name="Zhang Z."/>
        </authorList>
    </citation>
    <scope>NUCLEOTIDE SEQUENCE [LARGE SCALE GENOMIC DNA]</scope>
    <source>
        <strain evidence="2 3">CCMM003</strain>
    </source>
</reference>
<dbReference type="EMBL" id="RBCJ01000004">
    <property type="protein sequence ID" value="RKN78563.1"/>
    <property type="molecule type" value="Genomic_DNA"/>
</dbReference>
<name>A0A3B0BYF2_9FLAO</name>
<feature type="transmembrane region" description="Helical" evidence="1">
    <location>
        <begin position="144"/>
        <end position="162"/>
    </location>
</feature>
<evidence type="ECO:0000256" key="1">
    <source>
        <dbReference type="SAM" id="Phobius"/>
    </source>
</evidence>
<gene>
    <name evidence="2" type="ORF">D7Z94_20360</name>
</gene>
<dbReference type="OrthoDB" id="1160166at2"/>
<comment type="caution">
    <text evidence="2">The sequence shown here is derived from an EMBL/GenBank/DDBJ whole genome shotgun (WGS) entry which is preliminary data.</text>
</comment>
<protein>
    <submittedName>
        <fullName evidence="2">DUF4386 domain-containing protein</fullName>
    </submittedName>
</protein>
<organism evidence="2 3">
    <name type="scientific">Ulvibacterium marinum</name>
    <dbReference type="NCBI Taxonomy" id="2419782"/>
    <lineage>
        <taxon>Bacteria</taxon>
        <taxon>Pseudomonadati</taxon>
        <taxon>Bacteroidota</taxon>
        <taxon>Flavobacteriia</taxon>
        <taxon>Flavobacteriales</taxon>
        <taxon>Flavobacteriaceae</taxon>
        <taxon>Ulvibacterium</taxon>
    </lineage>
</organism>
<proteinExistence type="predicted"/>
<feature type="transmembrane region" description="Helical" evidence="1">
    <location>
        <begin position="51"/>
        <end position="74"/>
    </location>
</feature>
<dbReference type="RefSeq" id="WP_120713470.1">
    <property type="nucleotide sequence ID" value="NZ_RBCJ01000004.1"/>
</dbReference>
<dbReference type="InterPro" id="IPR025495">
    <property type="entry name" value="DUF4386"/>
</dbReference>
<dbReference type="AlphaFoldDB" id="A0A3B0BYF2"/>
<keyword evidence="1" id="KW-1133">Transmembrane helix</keyword>
<accession>A0A3B0BYF2</accession>
<keyword evidence="1" id="KW-0472">Membrane</keyword>
<keyword evidence="3" id="KW-1185">Reference proteome</keyword>
<feature type="transmembrane region" description="Helical" evidence="1">
    <location>
        <begin position="86"/>
        <end position="106"/>
    </location>
</feature>
<feature type="transmembrane region" description="Helical" evidence="1">
    <location>
        <begin position="12"/>
        <end position="31"/>
    </location>
</feature>
<dbReference type="Proteomes" id="UP000276603">
    <property type="component" value="Unassembled WGS sequence"/>
</dbReference>
<feature type="transmembrane region" description="Helical" evidence="1">
    <location>
        <begin position="169"/>
        <end position="191"/>
    </location>
</feature>
<keyword evidence="1" id="KW-0812">Transmembrane</keyword>
<feature type="transmembrane region" description="Helical" evidence="1">
    <location>
        <begin position="203"/>
        <end position="227"/>
    </location>
</feature>
<sequence>MESTKKTARIAGAFYLVLILSGMFSLLYVPSELIVWDNAGRTVENIKASENLFRLGILSGLVCFTCFIFLPLTLYKLFQEVNKNHAVLMVVLALVSVPISYISIAYKIDVLTLIHDPESLKAFNSDELYAKVMLLLKSSNNGDLVAHIFWGLWLFPFGYLVYQSGFLPKFLGIMLMLGCFGYLIDFLGYFLCESYGDTLGATIVGLPSAIGEIGICLWLLTVGMQVAKVPQGK</sequence>
<evidence type="ECO:0000313" key="3">
    <source>
        <dbReference type="Proteomes" id="UP000276603"/>
    </source>
</evidence>
<dbReference type="Pfam" id="PF14329">
    <property type="entry name" value="DUF4386"/>
    <property type="match status" value="1"/>
</dbReference>